<keyword evidence="1" id="KW-0732">Signal</keyword>
<dbReference type="PROSITE" id="PS50878">
    <property type="entry name" value="RT_POL"/>
    <property type="match status" value="1"/>
</dbReference>
<accession>A0AAV9A0M3</accession>
<comment type="caution">
    <text evidence="3">The sequence shown here is derived from an EMBL/GenBank/DDBJ whole genome shotgun (WGS) entry which is preliminary data.</text>
</comment>
<feature type="chain" id="PRO_5043642290" description="Reverse transcriptase domain-containing protein" evidence="1">
    <location>
        <begin position="23"/>
        <end position="273"/>
    </location>
</feature>
<feature type="domain" description="Reverse transcriptase" evidence="2">
    <location>
        <begin position="1"/>
        <end position="145"/>
    </location>
</feature>
<gene>
    <name evidence="3" type="ORF">QJS04_geneDACA021679</name>
</gene>
<dbReference type="AlphaFoldDB" id="A0AAV9A0M3"/>
<evidence type="ECO:0000256" key="1">
    <source>
        <dbReference type="SAM" id="SignalP"/>
    </source>
</evidence>
<sequence length="273" mass="30692">MSPILFVLVANILSQFFEKAVSGGWIQGLQCKQGGRPISIIQFTDDTLLLSEASELSVQGLRFIVWCFGMLSGLSINLNKSTTFGLNLEEGDERRMAACMGCLVGFFPTRHLGLPLVKGRMTKENWGPLVDRFERRLAGWKGRLLSWGGRLTMLQAVLTNLPLFYLSVFRIPAGILEKLESIQRCFLWRGVKGDRRAPHFVDWATVVGRVIGWELGSGTSTHFWLDRWCGEERLGDIAPVIMRIATNKGGTVDEFFIREEGAGVWNVPLMRRV</sequence>
<keyword evidence="4" id="KW-1185">Reference proteome</keyword>
<evidence type="ECO:0000259" key="2">
    <source>
        <dbReference type="PROSITE" id="PS50878"/>
    </source>
</evidence>
<reference evidence="3" key="1">
    <citation type="journal article" date="2023" name="Nat. Commun.">
        <title>Diploid and tetraploid genomes of Acorus and the evolution of monocots.</title>
        <authorList>
            <person name="Ma L."/>
            <person name="Liu K.W."/>
            <person name="Li Z."/>
            <person name="Hsiao Y.Y."/>
            <person name="Qi Y."/>
            <person name="Fu T."/>
            <person name="Tang G.D."/>
            <person name="Zhang D."/>
            <person name="Sun W.H."/>
            <person name="Liu D.K."/>
            <person name="Li Y."/>
            <person name="Chen G.Z."/>
            <person name="Liu X.D."/>
            <person name="Liao X.Y."/>
            <person name="Jiang Y.T."/>
            <person name="Yu X."/>
            <person name="Hao Y."/>
            <person name="Huang J."/>
            <person name="Zhao X.W."/>
            <person name="Ke S."/>
            <person name="Chen Y.Y."/>
            <person name="Wu W.L."/>
            <person name="Hsu J.L."/>
            <person name="Lin Y.F."/>
            <person name="Huang M.D."/>
            <person name="Li C.Y."/>
            <person name="Huang L."/>
            <person name="Wang Z.W."/>
            <person name="Zhao X."/>
            <person name="Zhong W.Y."/>
            <person name="Peng D.H."/>
            <person name="Ahmad S."/>
            <person name="Lan S."/>
            <person name="Zhang J.S."/>
            <person name="Tsai W.C."/>
            <person name="Van de Peer Y."/>
            <person name="Liu Z.J."/>
        </authorList>
    </citation>
    <scope>NUCLEOTIDE SEQUENCE</scope>
    <source>
        <strain evidence="3">SCP</strain>
    </source>
</reference>
<organism evidence="3 4">
    <name type="scientific">Acorus gramineus</name>
    <name type="common">Dwarf sweet flag</name>
    <dbReference type="NCBI Taxonomy" id="55184"/>
    <lineage>
        <taxon>Eukaryota</taxon>
        <taxon>Viridiplantae</taxon>
        <taxon>Streptophyta</taxon>
        <taxon>Embryophyta</taxon>
        <taxon>Tracheophyta</taxon>
        <taxon>Spermatophyta</taxon>
        <taxon>Magnoliopsida</taxon>
        <taxon>Liliopsida</taxon>
        <taxon>Acoraceae</taxon>
        <taxon>Acorus</taxon>
    </lineage>
</organism>
<dbReference type="PANTHER" id="PTHR33116">
    <property type="entry name" value="REVERSE TRANSCRIPTASE ZINC-BINDING DOMAIN-CONTAINING PROTEIN-RELATED-RELATED"/>
    <property type="match status" value="1"/>
</dbReference>
<feature type="signal peptide" evidence="1">
    <location>
        <begin position="1"/>
        <end position="22"/>
    </location>
</feature>
<protein>
    <recommendedName>
        <fullName evidence="2">Reverse transcriptase domain-containing protein</fullName>
    </recommendedName>
</protein>
<reference evidence="3" key="2">
    <citation type="submission" date="2023-06" db="EMBL/GenBank/DDBJ databases">
        <authorList>
            <person name="Ma L."/>
            <person name="Liu K.-W."/>
            <person name="Li Z."/>
            <person name="Hsiao Y.-Y."/>
            <person name="Qi Y."/>
            <person name="Fu T."/>
            <person name="Tang G."/>
            <person name="Zhang D."/>
            <person name="Sun W.-H."/>
            <person name="Liu D.-K."/>
            <person name="Li Y."/>
            <person name="Chen G.-Z."/>
            <person name="Liu X.-D."/>
            <person name="Liao X.-Y."/>
            <person name="Jiang Y.-T."/>
            <person name="Yu X."/>
            <person name="Hao Y."/>
            <person name="Huang J."/>
            <person name="Zhao X.-W."/>
            <person name="Ke S."/>
            <person name="Chen Y.-Y."/>
            <person name="Wu W.-L."/>
            <person name="Hsu J.-L."/>
            <person name="Lin Y.-F."/>
            <person name="Huang M.-D."/>
            <person name="Li C.-Y."/>
            <person name="Huang L."/>
            <person name="Wang Z.-W."/>
            <person name="Zhao X."/>
            <person name="Zhong W.-Y."/>
            <person name="Peng D.-H."/>
            <person name="Ahmad S."/>
            <person name="Lan S."/>
            <person name="Zhang J.-S."/>
            <person name="Tsai W.-C."/>
            <person name="Van De Peer Y."/>
            <person name="Liu Z.-J."/>
        </authorList>
    </citation>
    <scope>NUCLEOTIDE SEQUENCE</scope>
    <source>
        <strain evidence="3">SCP</strain>
        <tissue evidence="3">Leaves</tissue>
    </source>
</reference>
<dbReference type="Proteomes" id="UP001179952">
    <property type="component" value="Unassembled WGS sequence"/>
</dbReference>
<dbReference type="InterPro" id="IPR000477">
    <property type="entry name" value="RT_dom"/>
</dbReference>
<proteinExistence type="predicted"/>
<name>A0AAV9A0M3_ACOGR</name>
<evidence type="ECO:0000313" key="3">
    <source>
        <dbReference type="EMBL" id="KAK1258186.1"/>
    </source>
</evidence>
<evidence type="ECO:0000313" key="4">
    <source>
        <dbReference type="Proteomes" id="UP001179952"/>
    </source>
</evidence>
<dbReference type="EMBL" id="JAUJYN010000024">
    <property type="protein sequence ID" value="KAK1258186.1"/>
    <property type="molecule type" value="Genomic_DNA"/>
</dbReference>
<dbReference type="PANTHER" id="PTHR33116:SF78">
    <property type="entry name" value="OS12G0587133 PROTEIN"/>
    <property type="match status" value="1"/>
</dbReference>